<protein>
    <submittedName>
        <fullName evidence="2">Uncharacterized protein</fullName>
    </submittedName>
</protein>
<dbReference type="RefSeq" id="WP_161868855.1">
    <property type="nucleotide sequence ID" value="NZ_MAEI02000001.1"/>
</dbReference>
<dbReference type="EMBL" id="MAEI02000001">
    <property type="protein sequence ID" value="MEO1782265.1"/>
    <property type="molecule type" value="Genomic_DNA"/>
</dbReference>
<name>A0ABV0F2I9_9ENTE</name>
<accession>A0ABV0F2I9</accession>
<reference evidence="2" key="2">
    <citation type="submission" date="2024-02" db="EMBL/GenBank/DDBJ databases">
        <title>The Genome Sequence of Enterococcus diestrammenae JM9A.</title>
        <authorList>
            <person name="Earl A."/>
            <person name="Manson A."/>
            <person name="Gilmore M."/>
            <person name="Sanders J."/>
            <person name="Shea T."/>
            <person name="Howe W."/>
            <person name="Livny J."/>
            <person name="Cuomo C."/>
            <person name="Neafsey D."/>
            <person name="Birren B."/>
        </authorList>
    </citation>
    <scope>NUCLEOTIDE SEQUENCE</scope>
    <source>
        <strain evidence="2">JM9A</strain>
    </source>
</reference>
<keyword evidence="3" id="KW-1185">Reference proteome</keyword>
<sequence>MNKQEVIKSLEKKRETALDNLEYYRDKENEKYEKMNRARVDSYMLAIQLVEQIDEPQSEKVEVTEKQAELLRAFRDESLYELLANCLGEDEELMAKAHLYGYTVKPKRWVVKFGSNLAYYFNGWYTDASIRPNGHSNKGDSSVIVFTDKSKAEAVATLVDGTVEEV</sequence>
<comment type="caution">
    <text evidence="2">The sequence shown here is derived from an EMBL/GenBank/DDBJ whole genome shotgun (WGS) entry which is preliminary data.</text>
</comment>
<evidence type="ECO:0000313" key="3">
    <source>
        <dbReference type="Proteomes" id="UP001429357"/>
    </source>
</evidence>
<evidence type="ECO:0000313" key="2">
    <source>
        <dbReference type="EMBL" id="MEO1782265.1"/>
    </source>
</evidence>
<proteinExistence type="predicted"/>
<dbReference type="Proteomes" id="UP001429357">
    <property type="component" value="Unassembled WGS sequence"/>
</dbReference>
<organism evidence="2 3">
    <name type="scientific">Enterococcus diestrammenae</name>
    <dbReference type="NCBI Taxonomy" id="1155073"/>
    <lineage>
        <taxon>Bacteria</taxon>
        <taxon>Bacillati</taxon>
        <taxon>Bacillota</taxon>
        <taxon>Bacilli</taxon>
        <taxon>Lactobacillales</taxon>
        <taxon>Enterococcaceae</taxon>
        <taxon>Enterococcus</taxon>
    </lineage>
</organism>
<feature type="coiled-coil region" evidence="1">
    <location>
        <begin position="7"/>
        <end position="38"/>
    </location>
</feature>
<gene>
    <name evidence="2" type="ORF">BAU18_001858</name>
</gene>
<reference evidence="2" key="1">
    <citation type="submission" date="2016-06" db="EMBL/GenBank/DDBJ databases">
        <authorList>
            <person name="Van Tyne D."/>
        </authorList>
    </citation>
    <scope>NUCLEOTIDE SEQUENCE</scope>
    <source>
        <strain evidence="2">JM9A</strain>
    </source>
</reference>
<keyword evidence="1" id="KW-0175">Coiled coil</keyword>
<evidence type="ECO:0000256" key="1">
    <source>
        <dbReference type="SAM" id="Coils"/>
    </source>
</evidence>